<protein>
    <submittedName>
        <fullName evidence="8">DUF1592 domain-containing protein</fullName>
    </submittedName>
</protein>
<evidence type="ECO:0000259" key="2">
    <source>
        <dbReference type="Pfam" id="PF07624"/>
    </source>
</evidence>
<feature type="domain" description="DUF1587" evidence="3">
    <location>
        <begin position="137"/>
        <end position="200"/>
    </location>
</feature>
<proteinExistence type="predicted"/>
<dbReference type="RefSeq" id="WP_230271311.1">
    <property type="nucleotide sequence ID" value="NZ_JAJKFW010000006.1"/>
</dbReference>
<dbReference type="InterPro" id="IPR013036">
    <property type="entry name" value="DUF1587"/>
</dbReference>
<dbReference type="Pfam" id="PF07624">
    <property type="entry name" value="PSD2"/>
    <property type="match status" value="1"/>
</dbReference>
<dbReference type="Pfam" id="PF07626">
    <property type="entry name" value="PSD3"/>
    <property type="match status" value="1"/>
</dbReference>
<feature type="domain" description="DUF1588" evidence="4">
    <location>
        <begin position="651"/>
        <end position="747"/>
    </location>
</feature>
<evidence type="ECO:0000259" key="5">
    <source>
        <dbReference type="Pfam" id="PF07631"/>
    </source>
</evidence>
<dbReference type="Pfam" id="PF07635">
    <property type="entry name" value="PSCyt1"/>
    <property type="match status" value="1"/>
</dbReference>
<name>A0ABS8NCL1_9BACT</name>
<feature type="signal peptide" evidence="1">
    <location>
        <begin position="1"/>
        <end position="30"/>
    </location>
</feature>
<accession>A0ABS8NCL1</accession>
<dbReference type="Pfam" id="PF07631">
    <property type="entry name" value="PSD4"/>
    <property type="match status" value="1"/>
</dbReference>
<dbReference type="InterPro" id="IPR013042">
    <property type="entry name" value="DUF1592"/>
</dbReference>
<dbReference type="EMBL" id="JAJKFW010000006">
    <property type="protein sequence ID" value="MCC9641286.1"/>
    <property type="molecule type" value="Genomic_DNA"/>
</dbReference>
<dbReference type="InterPro" id="IPR013039">
    <property type="entry name" value="DUF1588"/>
</dbReference>
<dbReference type="Pfam" id="PF07637">
    <property type="entry name" value="PSD5"/>
    <property type="match status" value="1"/>
</dbReference>
<evidence type="ECO:0000313" key="9">
    <source>
        <dbReference type="Proteomes" id="UP001430306"/>
    </source>
</evidence>
<feature type="domain" description="Cytochrome C Planctomycete-type" evidence="6">
    <location>
        <begin position="53"/>
        <end position="100"/>
    </location>
</feature>
<evidence type="ECO:0000259" key="3">
    <source>
        <dbReference type="Pfam" id="PF07626"/>
    </source>
</evidence>
<dbReference type="InterPro" id="IPR011478">
    <property type="entry name" value="DUF1585"/>
</dbReference>
<dbReference type="Proteomes" id="UP001430306">
    <property type="component" value="Unassembled WGS sequence"/>
</dbReference>
<reference evidence="8" key="1">
    <citation type="submission" date="2021-11" db="EMBL/GenBank/DDBJ databases">
        <title>Genome sequence.</title>
        <authorList>
            <person name="Sun Q."/>
        </authorList>
    </citation>
    <scope>NUCLEOTIDE SEQUENCE</scope>
    <source>
        <strain evidence="8">JC740</strain>
    </source>
</reference>
<evidence type="ECO:0000259" key="6">
    <source>
        <dbReference type="Pfam" id="PF07635"/>
    </source>
</evidence>
<gene>
    <name evidence="8" type="ORF">LOC71_03295</name>
</gene>
<keyword evidence="9" id="KW-1185">Reference proteome</keyword>
<feature type="chain" id="PRO_5046505084" evidence="1">
    <location>
        <begin position="31"/>
        <end position="846"/>
    </location>
</feature>
<evidence type="ECO:0000259" key="7">
    <source>
        <dbReference type="Pfam" id="PF07637"/>
    </source>
</evidence>
<evidence type="ECO:0000313" key="8">
    <source>
        <dbReference type="EMBL" id="MCC9641286.1"/>
    </source>
</evidence>
<dbReference type="InterPro" id="IPR011429">
    <property type="entry name" value="Cyt_c_Planctomycete-type"/>
</dbReference>
<sequence>MLSLLPTRIAHGVAWTACLFGLVWFSTADAANPTSANAWSLTDDATQFLQDHCLDCHDGPDGEAGFDVHAVGTDLTSPRAMQQWIQIHDRVSAGEMPPPEYEELDADELSRWTSPLRQHLVSFQRDEQRRLGRVRGRRLSNQQLSRTLQDLLLVHVPLEDLMPPEQRVGGYAHLVSAQSMSHFQLKTHLKVVDAALDNAFAKALEPSSDWSIDLAPEKIANKPKGRRNREPEMRKGLAVVWSSNMIFYGRIASTTVPEDGWYEITLTASSVKPPKEHGVWCSVRSGECNSGAPLMSWIGGFEAEAEPKTMTYQAWLPKGHRLEIRPADKTLKQGRFQGGQVGFGEGEPQDLPGVAMHSLQMKRIYPAGDRRQTRDRLLGNLPLRYNRSSKQSEIDVDELVAKRIRQIEKSDPKATLPEGDEATQTILRQALRTNLHRFAQLAFRRPVERSSIKSIVELADSELDNGATFVDALRAGYRAILCSPRFLYLTERSDASGKLDDWSIASRLSYFLTGSMPDDELRMAAKRGQLQDATQLKHQTDRLLQTPRGQQFVVDLADQWLDLVDIDFTEPDRRLFRDFDTTVQAGMLKETHLFLQHLLDQNRPIHELVSADYTFLNTRLARYYELTPTEADIADLGDQSRLVKMDPSIPRGGILTHGAILKVTANGNDTSPVLRGIWVSERILGTEIPSPPENVPAVEPDIRGATTIRDLLAKHQADPSCASCHRNIDPPGFALENFDAGGRWRDRYMQKRGNNYKRGPAIDPSFEMPDGSKFDSFVEFRDLIRNREETLAKNVASHLLTYGTGQTIQFADRERVDRIVANTRQDSFGFRSLLDEVIQSDVFLSK</sequence>
<keyword evidence="1" id="KW-0732">Signal</keyword>
<evidence type="ECO:0000256" key="1">
    <source>
        <dbReference type="SAM" id="SignalP"/>
    </source>
</evidence>
<dbReference type="InterPro" id="IPR013043">
    <property type="entry name" value="DUF1595"/>
</dbReference>
<organism evidence="8 9">
    <name type="scientific">Rhodopirellula halodulae</name>
    <dbReference type="NCBI Taxonomy" id="2894198"/>
    <lineage>
        <taxon>Bacteria</taxon>
        <taxon>Pseudomonadati</taxon>
        <taxon>Planctomycetota</taxon>
        <taxon>Planctomycetia</taxon>
        <taxon>Pirellulales</taxon>
        <taxon>Pirellulaceae</taxon>
        <taxon>Rhodopirellula</taxon>
    </lineage>
</organism>
<feature type="domain" description="DUF1595" evidence="7">
    <location>
        <begin position="431"/>
        <end position="491"/>
    </location>
</feature>
<evidence type="ECO:0000259" key="4">
    <source>
        <dbReference type="Pfam" id="PF07627"/>
    </source>
</evidence>
<dbReference type="Pfam" id="PF07627">
    <property type="entry name" value="PSCyt3"/>
    <property type="match status" value="1"/>
</dbReference>
<feature type="domain" description="DUF1592" evidence="5">
    <location>
        <begin position="499"/>
        <end position="626"/>
    </location>
</feature>
<feature type="domain" description="DUF1585" evidence="2">
    <location>
        <begin position="770"/>
        <end position="843"/>
    </location>
</feature>
<comment type="caution">
    <text evidence="8">The sequence shown here is derived from an EMBL/GenBank/DDBJ whole genome shotgun (WGS) entry which is preliminary data.</text>
</comment>